<proteinExistence type="predicted"/>
<dbReference type="Gene3D" id="3.40.50.2000">
    <property type="entry name" value="Glycogen Phosphorylase B"/>
    <property type="match status" value="1"/>
</dbReference>
<dbReference type="RefSeq" id="WP_012452689.1">
    <property type="nucleotide sequence ID" value="NC_010725.1"/>
</dbReference>
<dbReference type="Proteomes" id="UP000007136">
    <property type="component" value="Chromosome"/>
</dbReference>
<organism evidence="2 3">
    <name type="scientific">Methylorubrum populi (strain ATCC BAA-705 / NCIMB 13946 / BJ001)</name>
    <name type="common">Methylobacterium populi</name>
    <dbReference type="NCBI Taxonomy" id="441620"/>
    <lineage>
        <taxon>Bacteria</taxon>
        <taxon>Pseudomonadati</taxon>
        <taxon>Pseudomonadota</taxon>
        <taxon>Alphaproteobacteria</taxon>
        <taxon>Hyphomicrobiales</taxon>
        <taxon>Methylobacteriaceae</taxon>
        <taxon>Methylorubrum</taxon>
    </lineage>
</organism>
<evidence type="ECO:0000313" key="3">
    <source>
        <dbReference type="Proteomes" id="UP000007136"/>
    </source>
</evidence>
<evidence type="ECO:0000256" key="1">
    <source>
        <dbReference type="SAM" id="MobiDB-lite"/>
    </source>
</evidence>
<dbReference type="EMBL" id="CP001029">
    <property type="protein sequence ID" value="ACB78933.1"/>
    <property type="molecule type" value="Genomic_DNA"/>
</dbReference>
<dbReference type="AlphaFoldDB" id="B1Z750"/>
<dbReference type="OrthoDB" id="7815474at2"/>
<evidence type="ECO:0000313" key="2">
    <source>
        <dbReference type="EMBL" id="ACB78933.1"/>
    </source>
</evidence>
<reference evidence="2" key="1">
    <citation type="submission" date="2008-04" db="EMBL/GenBank/DDBJ databases">
        <title>Complete sequence of chromosome of Methylobacterium populi BJ001.</title>
        <authorList>
            <consortium name="US DOE Joint Genome Institute"/>
            <person name="Copeland A."/>
            <person name="Lucas S."/>
            <person name="Lapidus A."/>
            <person name="Glavina del Rio T."/>
            <person name="Dalin E."/>
            <person name="Tice H."/>
            <person name="Bruce D."/>
            <person name="Goodwin L."/>
            <person name="Pitluck S."/>
            <person name="Chertkov O."/>
            <person name="Brettin T."/>
            <person name="Detter J.C."/>
            <person name="Han C."/>
            <person name="Kuske C.R."/>
            <person name="Schmutz J."/>
            <person name="Larimer F."/>
            <person name="Land M."/>
            <person name="Hauser L."/>
            <person name="Kyrpides N."/>
            <person name="Mikhailova N."/>
            <person name="Marx C."/>
            <person name="Richardson P."/>
        </authorList>
    </citation>
    <scope>NUCLEOTIDE SEQUENCE [LARGE SCALE GENOMIC DNA]</scope>
    <source>
        <strain evidence="2">BJ001</strain>
    </source>
</reference>
<dbReference type="HOGENOM" id="CLU_407582_0_0_5"/>
<protein>
    <recommendedName>
        <fullName evidence="4">Glycosyltransferase</fullName>
    </recommendedName>
</protein>
<accession>B1Z750</accession>
<dbReference type="STRING" id="441620.Mpop_0755"/>
<gene>
    <name evidence="2" type="ordered locus">Mpop_0755</name>
</gene>
<evidence type="ECO:0008006" key="4">
    <source>
        <dbReference type="Google" id="ProtNLM"/>
    </source>
</evidence>
<feature type="region of interest" description="Disordered" evidence="1">
    <location>
        <begin position="389"/>
        <end position="484"/>
    </location>
</feature>
<feature type="compositionally biased region" description="Basic and acidic residues" evidence="1">
    <location>
        <begin position="400"/>
        <end position="410"/>
    </location>
</feature>
<dbReference type="KEGG" id="mpo:Mpop_0755"/>
<dbReference type="eggNOG" id="COG0438">
    <property type="taxonomic scope" value="Bacteria"/>
</dbReference>
<dbReference type="SUPFAM" id="SSF53756">
    <property type="entry name" value="UDP-Glycosyltransferase/glycogen phosphorylase"/>
    <property type="match status" value="1"/>
</dbReference>
<dbReference type="Pfam" id="PF13692">
    <property type="entry name" value="Glyco_trans_1_4"/>
    <property type="match status" value="1"/>
</dbReference>
<name>B1Z750_METPB</name>
<sequence length="696" mass="75009">MASDPAQKPAILVLAPMPAAPVSAGNRRRLAATCEALTRGGFAIDLAYYAHEDQIYRRFGQHPPTDLAAMERTFRHVFLIEARTVIPLKTRSNAFGIDEWCPDEVGDFVAWYFSAYPATGAVLVNYVFLSRALERVPPGVLRLIDTHDRFAGRQTQYRPFRAEPNFFYTDAAGEAAGLSRADIVLAIQAAEAGYFTDLTDSRVLLLPPHFTARKPFAAPERVARIGFLGHGNDPNLFSIGRFIRAWREGWTPDRPELVIAGEICRSLPGVEGPGVRLLGYLDRLEDFYAQADVVVAPMLMGSGLKMKVGEALSFGLPVIGTEIGLEGFEPAEPAHRCRDAEAVKAAVLAVSQDADALARLTRASEALFTRYVETALAAEAELIGLLRAHEQGRASPSPRMRGEGRDDHRTRVYPSSDLSCPSRASPTWDVGATSGSEGEGADQRESPSSTPPHHRLPARSADGEVGRALSPRAGRGGAKPEADGARVFRGGGLVLTVETSTRSLPAADPDLGVLIATERRPGRGMAAVYAPQRQRWFARAEASAAGNPPDLGVLDVALAPEWVRDRTLPSATRAALACAFARMQVDWETEGRIVGCAGDRIEIETLLPGVLVNGTHPAAAFLIAGEGACELRLERVTPLHRRRALAYADRTGRLSAPLPVSLSLRAETTPPAGGQLLFLTDDGIGRITLPEDALRP</sequence>
<feature type="compositionally biased region" description="Polar residues" evidence="1">
    <location>
        <begin position="416"/>
        <end position="425"/>
    </location>
</feature>